<accession>A0A8S1L5G1</accession>
<dbReference type="Proteomes" id="UP000692954">
    <property type="component" value="Unassembled WGS sequence"/>
</dbReference>
<evidence type="ECO:0000313" key="1">
    <source>
        <dbReference type="EMBL" id="CAD8063108.1"/>
    </source>
</evidence>
<dbReference type="AlphaFoldDB" id="A0A8S1L5G1"/>
<proteinExistence type="predicted"/>
<comment type="caution">
    <text evidence="1">The sequence shown here is derived from an EMBL/GenBank/DDBJ whole genome shotgun (WGS) entry which is preliminary data.</text>
</comment>
<name>A0A8S1L5G1_9CILI</name>
<sequence>MVNQMNIIFLYKYLNLLAAVSCLNSNPDIFFEFNRIFS</sequence>
<protein>
    <submittedName>
        <fullName evidence="1">Uncharacterized protein</fullName>
    </submittedName>
</protein>
<dbReference type="EMBL" id="CAJJDN010000017">
    <property type="protein sequence ID" value="CAD8063108.1"/>
    <property type="molecule type" value="Genomic_DNA"/>
</dbReference>
<gene>
    <name evidence="1" type="ORF">PSON_ATCC_30995.1.T0170240</name>
</gene>
<keyword evidence="2" id="KW-1185">Reference proteome</keyword>
<reference evidence="1" key="1">
    <citation type="submission" date="2021-01" db="EMBL/GenBank/DDBJ databases">
        <authorList>
            <consortium name="Genoscope - CEA"/>
            <person name="William W."/>
        </authorList>
    </citation>
    <scope>NUCLEOTIDE SEQUENCE</scope>
</reference>
<evidence type="ECO:0000313" key="2">
    <source>
        <dbReference type="Proteomes" id="UP000692954"/>
    </source>
</evidence>
<organism evidence="1 2">
    <name type="scientific">Paramecium sonneborni</name>
    <dbReference type="NCBI Taxonomy" id="65129"/>
    <lineage>
        <taxon>Eukaryota</taxon>
        <taxon>Sar</taxon>
        <taxon>Alveolata</taxon>
        <taxon>Ciliophora</taxon>
        <taxon>Intramacronucleata</taxon>
        <taxon>Oligohymenophorea</taxon>
        <taxon>Peniculida</taxon>
        <taxon>Parameciidae</taxon>
        <taxon>Paramecium</taxon>
    </lineage>
</organism>